<evidence type="ECO:0000259" key="11">
    <source>
        <dbReference type="Pfam" id="PF24883"/>
    </source>
</evidence>
<feature type="compositionally biased region" description="Polar residues" evidence="10">
    <location>
        <begin position="71"/>
        <end position="80"/>
    </location>
</feature>
<dbReference type="PANTHER" id="PTHR31633:SF1">
    <property type="entry name" value="H_ACA RIBONUCLEOPROTEIN COMPLEX NON-CORE SUBUNIT NAF1"/>
    <property type="match status" value="1"/>
</dbReference>
<proteinExistence type="inferred from homology"/>
<dbReference type="PANTHER" id="PTHR31633">
    <property type="entry name" value="H/ACA RIBONUCLEOPROTEIN COMPLEX NON-CORE SUBUNIT NAF1"/>
    <property type="match status" value="1"/>
</dbReference>
<comment type="similarity">
    <text evidence="2">Belongs to the NAF1 family.</text>
</comment>
<feature type="compositionally biased region" description="Basic and acidic residues" evidence="10">
    <location>
        <begin position="410"/>
        <end position="420"/>
    </location>
</feature>
<comment type="subcellular location">
    <subcellularLocation>
        <location evidence="1">Nucleus</location>
    </subcellularLocation>
</comment>
<feature type="compositionally biased region" description="Basic residues" evidence="10">
    <location>
        <begin position="1836"/>
        <end position="1846"/>
    </location>
</feature>
<dbReference type="GO" id="GO:0001522">
    <property type="term" value="P:pseudouridine synthesis"/>
    <property type="evidence" value="ECO:0007669"/>
    <property type="project" value="InterPro"/>
</dbReference>
<feature type="compositionally biased region" description="Polar residues" evidence="10">
    <location>
        <begin position="303"/>
        <end position="312"/>
    </location>
</feature>
<evidence type="ECO:0000256" key="10">
    <source>
        <dbReference type="SAM" id="MobiDB-lite"/>
    </source>
</evidence>
<dbReference type="EMBL" id="AFRT01001769">
    <property type="protein sequence ID" value="ELU39436.1"/>
    <property type="molecule type" value="Genomic_DNA"/>
</dbReference>
<dbReference type="Proteomes" id="UP000011668">
    <property type="component" value="Unassembled WGS sequence"/>
</dbReference>
<dbReference type="InterPro" id="IPR007504">
    <property type="entry name" value="H/ACA_rnp_Gar1/Naf1"/>
</dbReference>
<reference evidence="12 13" key="1">
    <citation type="journal article" date="2013" name="Nat. Commun.">
        <title>The evolution and pathogenic mechanisms of the rice sheath blight pathogen.</title>
        <authorList>
            <person name="Zheng A."/>
            <person name="Lin R."/>
            <person name="Xu L."/>
            <person name="Qin P."/>
            <person name="Tang C."/>
            <person name="Ai P."/>
            <person name="Zhang D."/>
            <person name="Liu Y."/>
            <person name="Sun Z."/>
            <person name="Feng H."/>
            <person name="Wang Y."/>
            <person name="Chen Y."/>
            <person name="Liang X."/>
            <person name="Fu R."/>
            <person name="Li Q."/>
            <person name="Zhang J."/>
            <person name="Yu X."/>
            <person name="Xie Z."/>
            <person name="Ding L."/>
            <person name="Guan P."/>
            <person name="Tang J."/>
            <person name="Liang Y."/>
            <person name="Wang S."/>
            <person name="Deng Q."/>
            <person name="Li S."/>
            <person name="Zhu J."/>
            <person name="Wang L."/>
            <person name="Liu H."/>
            <person name="Li P."/>
        </authorList>
    </citation>
    <scope>NUCLEOTIDE SEQUENCE [LARGE SCALE GENOMIC DNA]</scope>
    <source>
        <strain evidence="13">AG-1 IA</strain>
    </source>
</reference>
<keyword evidence="9" id="KW-0539">Nucleus</keyword>
<keyword evidence="5" id="KW-0698">rRNA processing</keyword>
<feature type="compositionally biased region" description="Polar residues" evidence="10">
    <location>
        <begin position="372"/>
        <end position="382"/>
    </location>
</feature>
<accession>L8WMR0</accession>
<dbReference type="InterPro" id="IPR056884">
    <property type="entry name" value="NPHP3-like_N"/>
</dbReference>
<dbReference type="InterPro" id="IPR040309">
    <property type="entry name" value="Naf1"/>
</dbReference>
<keyword evidence="6" id="KW-0597">Phosphoprotein</keyword>
<evidence type="ECO:0000256" key="7">
    <source>
        <dbReference type="ARBA" id="ARBA00022737"/>
    </source>
</evidence>
<feature type="region of interest" description="Disordered" evidence="10">
    <location>
        <begin position="291"/>
        <end position="452"/>
    </location>
</feature>
<dbReference type="InterPro" id="IPR038664">
    <property type="entry name" value="Gar1/Naf1_Cbf5-bd_sf"/>
</dbReference>
<dbReference type="InterPro" id="IPR009000">
    <property type="entry name" value="Transl_B-barrel_sf"/>
</dbReference>
<evidence type="ECO:0000256" key="1">
    <source>
        <dbReference type="ARBA" id="ARBA00004123"/>
    </source>
</evidence>
<evidence type="ECO:0000256" key="4">
    <source>
        <dbReference type="ARBA" id="ARBA00022517"/>
    </source>
</evidence>
<evidence type="ECO:0000256" key="6">
    <source>
        <dbReference type="ARBA" id="ARBA00022553"/>
    </source>
</evidence>
<keyword evidence="7" id="KW-0677">Repeat</keyword>
<dbReference type="OrthoDB" id="21550at2759"/>
<organism evidence="12 13">
    <name type="scientific">Thanatephorus cucumeris (strain AG1-IA)</name>
    <name type="common">Rice sheath blight fungus</name>
    <name type="synonym">Rhizoctonia solani</name>
    <dbReference type="NCBI Taxonomy" id="983506"/>
    <lineage>
        <taxon>Eukaryota</taxon>
        <taxon>Fungi</taxon>
        <taxon>Dikarya</taxon>
        <taxon>Basidiomycota</taxon>
        <taxon>Agaricomycotina</taxon>
        <taxon>Agaricomycetes</taxon>
        <taxon>Cantharellales</taxon>
        <taxon>Ceratobasidiaceae</taxon>
        <taxon>Rhizoctonia</taxon>
        <taxon>Rhizoctonia solani AG-1</taxon>
    </lineage>
</organism>
<keyword evidence="13" id="KW-1185">Reference proteome</keyword>
<dbReference type="GO" id="GO:0006364">
    <property type="term" value="P:rRNA processing"/>
    <property type="evidence" value="ECO:0007669"/>
    <property type="project" value="UniProtKB-KW"/>
</dbReference>
<dbReference type="Gene3D" id="2.40.10.230">
    <property type="entry name" value="Probable tRNA pseudouridine synthase domain"/>
    <property type="match status" value="1"/>
</dbReference>
<protein>
    <recommendedName>
        <fullName evidence="3">H/ACA ribonucleoprotein complex non-core subunit NAF1</fullName>
    </recommendedName>
</protein>
<dbReference type="STRING" id="983506.L8WMR0"/>
<feature type="region of interest" description="Disordered" evidence="10">
    <location>
        <begin position="1705"/>
        <end position="1733"/>
    </location>
</feature>
<evidence type="ECO:0000256" key="8">
    <source>
        <dbReference type="ARBA" id="ARBA00022884"/>
    </source>
</evidence>
<dbReference type="GO" id="GO:0005732">
    <property type="term" value="C:sno(s)RNA-containing ribonucleoprotein complex"/>
    <property type="evidence" value="ECO:0007669"/>
    <property type="project" value="InterPro"/>
</dbReference>
<dbReference type="SUPFAM" id="SSF50447">
    <property type="entry name" value="Translation proteins"/>
    <property type="match status" value="1"/>
</dbReference>
<gene>
    <name evidence="12" type="ORF">AG1IA_06534</name>
</gene>
<comment type="caution">
    <text evidence="12">The sequence shown here is derived from an EMBL/GenBank/DDBJ whole genome shotgun (WGS) entry which is preliminary data.</text>
</comment>
<evidence type="ECO:0000313" key="12">
    <source>
        <dbReference type="EMBL" id="ELU39436.1"/>
    </source>
</evidence>
<evidence type="ECO:0000256" key="9">
    <source>
        <dbReference type="ARBA" id="ARBA00023242"/>
    </source>
</evidence>
<dbReference type="GO" id="GO:0000493">
    <property type="term" value="P:box H/ACA snoRNP assembly"/>
    <property type="evidence" value="ECO:0007669"/>
    <property type="project" value="InterPro"/>
</dbReference>
<name>L8WMR0_THACA</name>
<keyword evidence="4" id="KW-0690">Ribosome biogenesis</keyword>
<feature type="region of interest" description="Disordered" evidence="10">
    <location>
        <begin position="1810"/>
        <end position="1848"/>
    </location>
</feature>
<dbReference type="Pfam" id="PF24883">
    <property type="entry name" value="NPHP3_N"/>
    <property type="match status" value="1"/>
</dbReference>
<evidence type="ECO:0000256" key="2">
    <source>
        <dbReference type="ARBA" id="ARBA00009801"/>
    </source>
</evidence>
<keyword evidence="8" id="KW-0694">RNA-binding</keyword>
<evidence type="ECO:0000256" key="3">
    <source>
        <dbReference type="ARBA" id="ARBA00021438"/>
    </source>
</evidence>
<feature type="domain" description="Nephrocystin 3-like N-terminal" evidence="11">
    <location>
        <begin position="802"/>
        <end position="954"/>
    </location>
</feature>
<dbReference type="GO" id="GO:0003723">
    <property type="term" value="F:RNA binding"/>
    <property type="evidence" value="ECO:0007669"/>
    <property type="project" value="UniProtKB-KW"/>
</dbReference>
<dbReference type="Pfam" id="PF04410">
    <property type="entry name" value="Gar1"/>
    <property type="match status" value="1"/>
</dbReference>
<sequence length="2043" mass="227028">MDAGTPIQDDLLLIMQSYVDVLPQPPPPVKGEQQQSPTKPVAEHEDSDEDEVELAIQLEPSEEDEGAGSSKGIQNDNAVSSMVARVDRDDSDSDSDSSDSSSDVEMRVTKYPAKKQSTLQQVPGDSDAEDDEDGPSGSIAQYAGTKNEVLLPEVKTPELTVVPPEDILELIGEVMTIIDSVVVVKGYASGVDRVLDTDSLLAFEDRNVFGVVFETFGAVKQPLYSVRFPSSSAISKNIVWVGKQVFHVPARSNFVFTREIARIKGSDASNLHDEEVGEDQLDFSDDEAEAQWRRNRKEAKRGQATSSGSTGNAVHDTTPKPPKPQLPGLLPYPAADDGDVPYSALPYDDVPDPRPAPAAYDPYFEHEGETPPMSTGSFAQVKTESEPGGSRGRGRARDQGRRRGSPNQNRNERRPDDQGRPKRGRGGRGRGRGDRRQGRGGGGNFSNQYTREYYPDPSSMMYAMANSAEQYPSATHDEGYNPVNGSNGYWDPSAMPHINPRFFSGEMGADANGGFGMQWPNNQGYDYGYQQPGYGYGGHDLGNQSYGQPPFWTQVHVHGLKGAQGLWISLLGETSIPEAIVGYTLFVRYSSKSSHWNEAQRLERSVTFLVLTRDIQRFADLDMSPKSLPWNLKRVRKLTKSTWLRLEKMLLKLEHSAKSFPPLYAAVREITACTSNINQQAEEVDVLKQLVRELQIDSGAAEDERDRILGHIEEAFGTDKRDFRGKTLQMFELKRRRRCTETQFRQLQVEAIKILRKDLRMQSQMSLLQRLSPVERARYNSSDLSVLEQLGLLEEGLTTLREELNDWAHDQGSSKIYWVTGVDKTKVVYDLCKRLDKSGKLGASFFCSANSPSCGDCRRIVPTIAYQLARNSSEFRSYICDLLQNDPDIGTLNVGQQLNALIPDWSHFGPTDETTVVVIDALDECKSRNEVDLIIKALLSRDKPLPFKVLVTSRHVPAQLDKVLEGGGLPPSLIRLNNCSSHYPTQSVQRRSTQTAGCARLTTPKTHVDALSQEHTHTEPPGMSGQTTLENILVKAERNRSQQEMDLTSVRSGIVAENFSSTRSFDRSVVGSMTKSSFFQQLGIIVSLNKHLHKTYRFLRTHDRKHPERPRLRTQVTLSGSPDRRLPFVSRKVREVVSKSENQNYCEHIERWREIITKNLRAIPPRFPVAADQPRIVVNTKEVKVMIKSLIPTGNYTPGAQLPSPALSELNLCTSVPLPTQAARSQGREIGISHALSGFQPLEHWCYLAVGLICRLSADTWTRKISAAFTPALSQAKALRFRSPPSNSYAPKNFPLVDYRIYMDTCIHISDEPTIRILSLDKVISDTHAHVADISSSNPMENHPSRSYYPSSAISFSCRVNDERGHSIMPLSIRQTVLLSVIYNSNMPIGELCRFISISYNWPKSTVTILGPFATRALLLELMRRGNKSQLAYLGARVDFDANILSRYFSEHFYALARATETFRISMGRDCHESSRVAITMDAGLLLSLEPGSTTSGYPGTVFPPSSGDPSGVPKFDNKSRRPEFLLIHVRKSWLAVHGDIPTRYTVYHLFSETLLHEHTLEPGAPKPSAASEAEKLQAAQVSTPRSCSTELMYYRLAYISGFGRHQENMTKLRRPQTVVKQEEDESVLRWIECKALLLTIWKDIPAVPCVASRRAWALAHGVDPARVHSWFKSKKAVRMRNGLKYHPDDNYSLQLEDVVAEDSSSIPPVPSLDQLSSPRYLPMSSPSPQTPMDMVDDCPATLPSIRTLEKAQIAYSKPLEAWDSTPHPPPLFHSTHFGGVKNQLTEEVKLTDRPAPSSQKKRKVVLRVVPETEDRSSRGPRQCAKNSNPTTRLAQPKKRGRRKKVPKVEITDTENEISAPHQPQPQLGMDQTCSVMILPPGLPAGFHNSPYIAYIHPSMAFGNGMTMAAAPHLSSQPFGNMMYNPFTGAPLFNNPLMHSPNLQIQPHQSMLFNGGSDPGFPGQMLPQVPVLPSLGSDLNAPGNAIVPSMDQASFFGNPQNYPSGMPIDAGAVSQTPLEPMVSMLDFLNEPLSAGWTYPSLSA</sequence>
<feature type="compositionally biased region" description="Polar residues" evidence="10">
    <location>
        <begin position="1825"/>
        <end position="1834"/>
    </location>
</feature>
<dbReference type="GO" id="GO:0005634">
    <property type="term" value="C:nucleus"/>
    <property type="evidence" value="ECO:0007669"/>
    <property type="project" value="UniProtKB-SubCell"/>
</dbReference>
<evidence type="ECO:0000256" key="5">
    <source>
        <dbReference type="ARBA" id="ARBA00022552"/>
    </source>
</evidence>
<evidence type="ECO:0000313" key="13">
    <source>
        <dbReference type="Proteomes" id="UP000011668"/>
    </source>
</evidence>
<dbReference type="HOGENOM" id="CLU_233237_0_0_1"/>
<feature type="compositionally biased region" description="Basic residues" evidence="10">
    <location>
        <begin position="421"/>
        <end position="430"/>
    </location>
</feature>
<feature type="region of interest" description="Disordered" evidence="10">
    <location>
        <begin position="18"/>
        <end position="140"/>
    </location>
</feature>